<proteinExistence type="predicted"/>
<keyword evidence="3" id="KW-1185">Reference proteome</keyword>
<feature type="region of interest" description="Disordered" evidence="1">
    <location>
        <begin position="90"/>
        <end position="125"/>
    </location>
</feature>
<accession>A0A6G1LEY2</accession>
<protein>
    <submittedName>
        <fullName evidence="2">Uncharacterized protein</fullName>
    </submittedName>
</protein>
<evidence type="ECO:0000313" key="2">
    <source>
        <dbReference type="EMBL" id="KAF2771501.1"/>
    </source>
</evidence>
<feature type="region of interest" description="Disordered" evidence="1">
    <location>
        <begin position="248"/>
        <end position="273"/>
    </location>
</feature>
<feature type="compositionally biased region" description="Basic and acidic residues" evidence="1">
    <location>
        <begin position="257"/>
        <end position="273"/>
    </location>
</feature>
<gene>
    <name evidence="2" type="ORF">EJ03DRAFT_349512</name>
</gene>
<sequence length="453" mass="50275">MSVSQEVEKLKRAFWEGNVPRNTYGTHPSGSPRALWHTFTALRPIIQEQYDSLVNMWEDPQRQSQDQRRGYQDIQDSKYTDQRFLQSGHEAPATAQPSAQMPSTPAHGSLQTPHANAESDDRSKAPTTRLENTYFLCATPGCSRSEWVNPMSGGNNGVRCTACCQSIRSTPGMRCVWESAMKDITHGVGNGTIDIRNQIATRQAACWLHKTSTVGRLCLCPPATAQQPLGGPPSQAMQAAKLHDPNIQATTPASRSDQVHQPRPPCDRDDRTDFTAGRSQVLVDPQHSYSRQSGVAPNPQQASLDVVIKELQDELWAEDFLRTARNNDSLPLPAANASADQLFNYIKTARPPLWHLLPDRVPVARIFVGNNGFTYHLAENAVKALQRRGYDWAFFMGKQAEFGLHSTTAGMDCMACRRMFIASGRMMGDEILKRIHERQLGNSGLEVEPEGAP</sequence>
<organism evidence="2 3">
    <name type="scientific">Teratosphaeria nubilosa</name>
    <dbReference type="NCBI Taxonomy" id="161662"/>
    <lineage>
        <taxon>Eukaryota</taxon>
        <taxon>Fungi</taxon>
        <taxon>Dikarya</taxon>
        <taxon>Ascomycota</taxon>
        <taxon>Pezizomycotina</taxon>
        <taxon>Dothideomycetes</taxon>
        <taxon>Dothideomycetidae</taxon>
        <taxon>Mycosphaerellales</taxon>
        <taxon>Teratosphaeriaceae</taxon>
        <taxon>Teratosphaeria</taxon>
    </lineage>
</organism>
<reference evidence="2" key="1">
    <citation type="journal article" date="2020" name="Stud. Mycol.">
        <title>101 Dothideomycetes genomes: a test case for predicting lifestyles and emergence of pathogens.</title>
        <authorList>
            <person name="Haridas S."/>
            <person name="Albert R."/>
            <person name="Binder M."/>
            <person name="Bloem J."/>
            <person name="Labutti K."/>
            <person name="Salamov A."/>
            <person name="Andreopoulos B."/>
            <person name="Baker S."/>
            <person name="Barry K."/>
            <person name="Bills G."/>
            <person name="Bluhm B."/>
            <person name="Cannon C."/>
            <person name="Castanera R."/>
            <person name="Culley D."/>
            <person name="Daum C."/>
            <person name="Ezra D."/>
            <person name="Gonzalez J."/>
            <person name="Henrissat B."/>
            <person name="Kuo A."/>
            <person name="Liang C."/>
            <person name="Lipzen A."/>
            <person name="Lutzoni F."/>
            <person name="Magnuson J."/>
            <person name="Mondo S."/>
            <person name="Nolan M."/>
            <person name="Ohm R."/>
            <person name="Pangilinan J."/>
            <person name="Park H.-J."/>
            <person name="Ramirez L."/>
            <person name="Alfaro M."/>
            <person name="Sun H."/>
            <person name="Tritt A."/>
            <person name="Yoshinaga Y."/>
            <person name="Zwiers L.-H."/>
            <person name="Turgeon B."/>
            <person name="Goodwin S."/>
            <person name="Spatafora J."/>
            <person name="Crous P."/>
            <person name="Grigoriev I."/>
        </authorList>
    </citation>
    <scope>NUCLEOTIDE SEQUENCE</scope>
    <source>
        <strain evidence="2">CBS 116005</strain>
    </source>
</reference>
<dbReference type="OrthoDB" id="10457599at2759"/>
<dbReference type="Proteomes" id="UP000799436">
    <property type="component" value="Unassembled WGS sequence"/>
</dbReference>
<evidence type="ECO:0000256" key="1">
    <source>
        <dbReference type="SAM" id="MobiDB-lite"/>
    </source>
</evidence>
<name>A0A6G1LEY2_9PEZI</name>
<dbReference type="AlphaFoldDB" id="A0A6G1LEY2"/>
<evidence type="ECO:0000313" key="3">
    <source>
        <dbReference type="Proteomes" id="UP000799436"/>
    </source>
</evidence>
<dbReference type="EMBL" id="ML995819">
    <property type="protein sequence ID" value="KAF2771501.1"/>
    <property type="molecule type" value="Genomic_DNA"/>
</dbReference>